<dbReference type="InterPro" id="IPR004827">
    <property type="entry name" value="bZIP"/>
</dbReference>
<protein>
    <recommendedName>
        <fullName evidence="2">BZIP domain-containing protein</fullName>
    </recommendedName>
</protein>
<dbReference type="SUPFAM" id="SSF57959">
    <property type="entry name" value="Leucine zipper domain"/>
    <property type="match status" value="1"/>
</dbReference>
<feature type="domain" description="BZIP" evidence="2">
    <location>
        <begin position="135"/>
        <end position="193"/>
    </location>
</feature>
<dbReference type="OrthoDB" id="10039716at2759"/>
<sequence>MATLEQDNFLDPSFNISLKKYVTENVGDYVDEEVELKTLHVPADVPASTADETKLIEYLPASGQYLELSSRKNSYDCWNSIGETTQLAQEPPQKIFAPVADLTPSSYSFQNNMIIPSARKLANGGKAGVVVDKTSPEYRMKREKNNEAVKKSRLKAKNREIEIRERNEYLQTENERLKRDLAFLKALVEKYRESGKN</sequence>
<dbReference type="GO" id="GO:0006351">
    <property type="term" value="P:DNA-templated transcription"/>
    <property type="evidence" value="ECO:0007669"/>
    <property type="project" value="InterPro"/>
</dbReference>
<gene>
    <name evidence="3" type="ORF">CLODIP_2_CD02039</name>
</gene>
<proteinExistence type="predicted"/>
<evidence type="ECO:0000259" key="2">
    <source>
        <dbReference type="PROSITE" id="PS50217"/>
    </source>
</evidence>
<dbReference type="AlphaFoldDB" id="A0A8S1CGU6"/>
<dbReference type="InterPro" id="IPR046347">
    <property type="entry name" value="bZIP_sf"/>
</dbReference>
<comment type="caution">
    <text evidence="3">The sequence shown here is derived from an EMBL/GenBank/DDBJ whole genome shotgun (WGS) entry which is preliminary data.</text>
</comment>
<dbReference type="Proteomes" id="UP000494165">
    <property type="component" value="Unassembled WGS sequence"/>
</dbReference>
<dbReference type="InterPro" id="IPR031106">
    <property type="entry name" value="C/EBP"/>
</dbReference>
<keyword evidence="1" id="KW-0175">Coiled coil</keyword>
<dbReference type="Gene3D" id="1.20.5.170">
    <property type="match status" value="1"/>
</dbReference>
<feature type="coiled-coil region" evidence="1">
    <location>
        <begin position="167"/>
        <end position="194"/>
    </location>
</feature>
<dbReference type="PANTHER" id="PTHR23334:SF20">
    <property type="entry name" value="BASIC LEUCINE ZIPPER 24"/>
    <property type="match status" value="1"/>
</dbReference>
<reference evidence="3 4" key="1">
    <citation type="submission" date="2020-04" db="EMBL/GenBank/DDBJ databases">
        <authorList>
            <person name="Alioto T."/>
            <person name="Alioto T."/>
            <person name="Gomez Garrido J."/>
        </authorList>
    </citation>
    <scope>NUCLEOTIDE SEQUENCE [LARGE SCALE GENOMIC DNA]</scope>
</reference>
<dbReference type="Pfam" id="PF07716">
    <property type="entry name" value="bZIP_2"/>
    <property type="match status" value="1"/>
</dbReference>
<accession>A0A8S1CGU6</accession>
<dbReference type="EMBL" id="CADEPI010000032">
    <property type="protein sequence ID" value="CAB3367606.1"/>
    <property type="molecule type" value="Genomic_DNA"/>
</dbReference>
<dbReference type="PANTHER" id="PTHR23334">
    <property type="entry name" value="CCAAT/ENHANCER BINDING PROTEIN"/>
    <property type="match status" value="1"/>
</dbReference>
<organism evidence="3 4">
    <name type="scientific">Cloeon dipterum</name>
    <dbReference type="NCBI Taxonomy" id="197152"/>
    <lineage>
        <taxon>Eukaryota</taxon>
        <taxon>Metazoa</taxon>
        <taxon>Ecdysozoa</taxon>
        <taxon>Arthropoda</taxon>
        <taxon>Hexapoda</taxon>
        <taxon>Insecta</taxon>
        <taxon>Pterygota</taxon>
        <taxon>Palaeoptera</taxon>
        <taxon>Ephemeroptera</taxon>
        <taxon>Pisciforma</taxon>
        <taxon>Baetidae</taxon>
        <taxon>Cloeon</taxon>
    </lineage>
</organism>
<dbReference type="SMART" id="SM00338">
    <property type="entry name" value="BRLZ"/>
    <property type="match status" value="1"/>
</dbReference>
<name>A0A8S1CGU6_9INSE</name>
<dbReference type="GO" id="GO:0000981">
    <property type="term" value="F:DNA-binding transcription factor activity, RNA polymerase II-specific"/>
    <property type="evidence" value="ECO:0007669"/>
    <property type="project" value="TreeGrafter"/>
</dbReference>
<evidence type="ECO:0000313" key="4">
    <source>
        <dbReference type="Proteomes" id="UP000494165"/>
    </source>
</evidence>
<dbReference type="GO" id="GO:0005634">
    <property type="term" value="C:nucleus"/>
    <property type="evidence" value="ECO:0007669"/>
    <property type="project" value="UniProtKB-ARBA"/>
</dbReference>
<dbReference type="GO" id="GO:0000978">
    <property type="term" value="F:RNA polymerase II cis-regulatory region sequence-specific DNA binding"/>
    <property type="evidence" value="ECO:0007669"/>
    <property type="project" value="TreeGrafter"/>
</dbReference>
<evidence type="ECO:0000256" key="1">
    <source>
        <dbReference type="SAM" id="Coils"/>
    </source>
</evidence>
<keyword evidence="4" id="KW-1185">Reference proteome</keyword>
<evidence type="ECO:0000313" key="3">
    <source>
        <dbReference type="EMBL" id="CAB3367606.1"/>
    </source>
</evidence>
<dbReference type="PROSITE" id="PS50217">
    <property type="entry name" value="BZIP"/>
    <property type="match status" value="1"/>
</dbReference>